<dbReference type="GO" id="GO:0006221">
    <property type="term" value="P:pyrimidine nucleotide biosynthetic process"/>
    <property type="evidence" value="ECO:0007669"/>
    <property type="project" value="InterPro"/>
</dbReference>
<dbReference type="GO" id="GO:0003883">
    <property type="term" value="F:CTP synthase activity"/>
    <property type="evidence" value="ECO:0007669"/>
    <property type="project" value="InterPro"/>
</dbReference>
<dbReference type="PANTHER" id="PTHR11550:SF37">
    <property type="entry name" value="NAC DOMAIN-CONTAINING PROTEIN"/>
    <property type="match status" value="1"/>
</dbReference>
<organism evidence="1">
    <name type="scientific">Brassica campestris</name>
    <name type="common">Field mustard</name>
    <dbReference type="NCBI Taxonomy" id="3711"/>
    <lineage>
        <taxon>Eukaryota</taxon>
        <taxon>Viridiplantae</taxon>
        <taxon>Streptophyta</taxon>
        <taxon>Embryophyta</taxon>
        <taxon>Tracheophyta</taxon>
        <taxon>Spermatophyta</taxon>
        <taxon>Magnoliopsida</taxon>
        <taxon>eudicotyledons</taxon>
        <taxon>Gunneridae</taxon>
        <taxon>Pentapetalae</taxon>
        <taxon>rosids</taxon>
        <taxon>malvids</taxon>
        <taxon>Brassicales</taxon>
        <taxon>Brassicaceae</taxon>
        <taxon>Brassiceae</taxon>
        <taxon>Brassica</taxon>
    </lineage>
</organism>
<name>A0A3P6BB66_BRACM</name>
<dbReference type="Gene3D" id="3.40.50.300">
    <property type="entry name" value="P-loop containing nucleotide triphosphate hydrolases"/>
    <property type="match status" value="1"/>
</dbReference>
<sequence length="93" mass="10188">MSSGPGNFCLVHVSLVPVLNVVGEQCLLKPHFALLLSFRKLKPAQHSVRGLGLTPDILACRSTKVCLSSRNFEYLVCCLSSISDTKFSNPFLH</sequence>
<reference evidence="1" key="1">
    <citation type="submission" date="2018-11" db="EMBL/GenBank/DDBJ databases">
        <authorList>
            <consortium name="Genoscope - CEA"/>
            <person name="William W."/>
        </authorList>
    </citation>
    <scope>NUCLEOTIDE SEQUENCE</scope>
</reference>
<proteinExistence type="predicted"/>
<dbReference type="PANTHER" id="PTHR11550">
    <property type="entry name" value="CTP SYNTHASE"/>
    <property type="match status" value="1"/>
</dbReference>
<dbReference type="SUPFAM" id="SSF52540">
    <property type="entry name" value="P-loop containing nucleoside triphosphate hydrolases"/>
    <property type="match status" value="1"/>
</dbReference>
<dbReference type="InterPro" id="IPR027417">
    <property type="entry name" value="P-loop_NTPase"/>
</dbReference>
<dbReference type="AlphaFoldDB" id="A0A3P6BB66"/>
<accession>A0A3P6BB66</accession>
<protein>
    <submittedName>
        <fullName evidence="1">Uncharacterized protein</fullName>
    </submittedName>
</protein>
<dbReference type="EMBL" id="LR031574">
    <property type="protein sequence ID" value="VDC96404.1"/>
    <property type="molecule type" value="Genomic_DNA"/>
</dbReference>
<dbReference type="InterPro" id="IPR004468">
    <property type="entry name" value="CTP_synthase"/>
</dbReference>
<evidence type="ECO:0000313" key="1">
    <source>
        <dbReference type="EMBL" id="VDC96404.1"/>
    </source>
</evidence>
<gene>
    <name evidence="1" type="ORF">BRAA07T28503Z</name>
</gene>